<feature type="compositionally biased region" description="Polar residues" evidence="1">
    <location>
        <begin position="19"/>
        <end position="29"/>
    </location>
</feature>
<accession>A0A0A8ZAQ9</accession>
<sequence length="29" mass="3415">MIKNTEEPRRNNDYYLGGKQNSCNQTILN</sequence>
<organism evidence="2">
    <name type="scientific">Arundo donax</name>
    <name type="common">Giant reed</name>
    <name type="synonym">Donax arundinaceus</name>
    <dbReference type="NCBI Taxonomy" id="35708"/>
    <lineage>
        <taxon>Eukaryota</taxon>
        <taxon>Viridiplantae</taxon>
        <taxon>Streptophyta</taxon>
        <taxon>Embryophyta</taxon>
        <taxon>Tracheophyta</taxon>
        <taxon>Spermatophyta</taxon>
        <taxon>Magnoliopsida</taxon>
        <taxon>Liliopsida</taxon>
        <taxon>Poales</taxon>
        <taxon>Poaceae</taxon>
        <taxon>PACMAD clade</taxon>
        <taxon>Arundinoideae</taxon>
        <taxon>Arundineae</taxon>
        <taxon>Arundo</taxon>
    </lineage>
</organism>
<protein>
    <submittedName>
        <fullName evidence="2">Uncharacterized protein</fullName>
    </submittedName>
</protein>
<name>A0A0A8ZAQ9_ARUDO</name>
<reference evidence="2" key="2">
    <citation type="journal article" date="2015" name="Data Brief">
        <title>Shoot transcriptome of the giant reed, Arundo donax.</title>
        <authorList>
            <person name="Barrero R.A."/>
            <person name="Guerrero F.D."/>
            <person name="Moolhuijzen P."/>
            <person name="Goolsby J.A."/>
            <person name="Tidwell J."/>
            <person name="Bellgard S.E."/>
            <person name="Bellgard M.I."/>
        </authorList>
    </citation>
    <scope>NUCLEOTIDE SEQUENCE</scope>
    <source>
        <tissue evidence="2">Shoot tissue taken approximately 20 cm above the soil surface</tissue>
    </source>
</reference>
<dbReference type="AlphaFoldDB" id="A0A0A8ZAQ9"/>
<dbReference type="EMBL" id="GBRH01264075">
    <property type="protein sequence ID" value="JAD33820.1"/>
    <property type="molecule type" value="Transcribed_RNA"/>
</dbReference>
<evidence type="ECO:0000313" key="2">
    <source>
        <dbReference type="EMBL" id="JAD33820.1"/>
    </source>
</evidence>
<feature type="compositionally biased region" description="Basic and acidic residues" evidence="1">
    <location>
        <begin position="1"/>
        <end position="12"/>
    </location>
</feature>
<evidence type="ECO:0000256" key="1">
    <source>
        <dbReference type="SAM" id="MobiDB-lite"/>
    </source>
</evidence>
<reference evidence="2" key="1">
    <citation type="submission" date="2014-09" db="EMBL/GenBank/DDBJ databases">
        <authorList>
            <person name="Magalhaes I.L.F."/>
            <person name="Oliveira U."/>
            <person name="Santos F.R."/>
            <person name="Vidigal T.H.D.A."/>
            <person name="Brescovit A.D."/>
            <person name="Santos A.J."/>
        </authorList>
    </citation>
    <scope>NUCLEOTIDE SEQUENCE</scope>
    <source>
        <tissue evidence="2">Shoot tissue taken approximately 20 cm above the soil surface</tissue>
    </source>
</reference>
<feature type="region of interest" description="Disordered" evidence="1">
    <location>
        <begin position="1"/>
        <end position="29"/>
    </location>
</feature>
<proteinExistence type="predicted"/>